<accession>A0A5C6AUI2</accession>
<comment type="caution">
    <text evidence="2">The sequence shown here is derived from an EMBL/GenBank/DDBJ whole genome shotgun (WGS) entry which is preliminary data.</text>
</comment>
<dbReference type="InterPro" id="IPR036439">
    <property type="entry name" value="Dockerin_dom_sf"/>
</dbReference>
<dbReference type="SUPFAM" id="SSF63446">
    <property type="entry name" value="Type I dockerin domain"/>
    <property type="match status" value="1"/>
</dbReference>
<gene>
    <name evidence="2" type="ORF">Pla100_01660</name>
</gene>
<name>A0A5C6AUI2_9BACT</name>
<dbReference type="Proteomes" id="UP000316213">
    <property type="component" value="Unassembled WGS sequence"/>
</dbReference>
<dbReference type="AlphaFoldDB" id="A0A5C6AUI2"/>
<sequence length="777" mass="83563">MAASLGIPTGALPTDTGEFLLGRVAVTPIFLESDGSIDTESQNWTTQEIEDVLEKVTRGVNWWTEALDQLGSVHTLEFVVDDTYARNPVEIGYEPIDRPSDDYDEYVGDFLDFVGISSSHTLQSGMLAFNHAQRERLGTDWAFSILIADSSDDADGFFPSNGSFRGAFAFAGGQFFVTTSTRPISTFTHEMGHIFWGMDEYAGGGTYHSSRGYYDTPNENAYDNPTVGFVQQDSIMADFNRLVAAYASHESPASTFAQLGWQDSDGDGIFDVLDVPLSLEGTGVLDDTTGQFHLIAEASVNTLPNRNSSGSQSDITLNRVSRLEMSIDGGDWQVVAEPNTPIASFDLLIDVPESFAAIDFRVIDAPTGVTSPVLSATMTTPLMNASPLVGFNYIDNDRNGVRSAGEPLLESTVIDVKQVGGGDLPNGELRADSLPMQSDLTTFNGITLRGKTPAADEMLQVRNYGGGGGQPLFHVYDRQMMFYTPIMNNRLRFEAVFDEPTSYVEVDVVALGGVASYGRVDAFDADGNLVGRVTTDVRNHPTGSLSVGEQHTLVLHDQLNRIASIEVYGHDETVIGTRAIRYGVPPSFSTDQFGAFSLAGLPDGQYEITATPSDPGYLIEPQTVTVSSGEIVGGVSGFQARPVFSPRFNQTQAEDVNGDNVVTAVDALQIINDLNLNGSRPLAWDDADGAMVDVTNDGVVTALDALRVINRLNAQDAGGSSGGQAQSEPLAVDAEDDERKVLTDSTPSTTIDEVFSQTQKWVAAPGDAFDDGGIRFT</sequence>
<dbReference type="InterPro" id="IPR002105">
    <property type="entry name" value="Dockerin_1_rpt"/>
</dbReference>
<evidence type="ECO:0000313" key="3">
    <source>
        <dbReference type="Proteomes" id="UP000316213"/>
    </source>
</evidence>
<dbReference type="GO" id="GO:0004553">
    <property type="term" value="F:hydrolase activity, hydrolyzing O-glycosyl compounds"/>
    <property type="evidence" value="ECO:0007669"/>
    <property type="project" value="InterPro"/>
</dbReference>
<feature type="compositionally biased region" description="Low complexity" evidence="1">
    <location>
        <begin position="715"/>
        <end position="727"/>
    </location>
</feature>
<reference evidence="2 3" key="1">
    <citation type="submission" date="2019-02" db="EMBL/GenBank/DDBJ databases">
        <title>Deep-cultivation of Planctomycetes and their phenomic and genomic characterization uncovers novel biology.</title>
        <authorList>
            <person name="Wiegand S."/>
            <person name="Jogler M."/>
            <person name="Boedeker C."/>
            <person name="Pinto D."/>
            <person name="Vollmers J."/>
            <person name="Rivas-Marin E."/>
            <person name="Kohn T."/>
            <person name="Peeters S.H."/>
            <person name="Heuer A."/>
            <person name="Rast P."/>
            <person name="Oberbeckmann S."/>
            <person name="Bunk B."/>
            <person name="Jeske O."/>
            <person name="Meyerdierks A."/>
            <person name="Storesund J.E."/>
            <person name="Kallscheuer N."/>
            <person name="Luecker S."/>
            <person name="Lage O.M."/>
            <person name="Pohl T."/>
            <person name="Merkel B.J."/>
            <person name="Hornburger P."/>
            <person name="Mueller R.-W."/>
            <person name="Bruemmer F."/>
            <person name="Labrenz M."/>
            <person name="Spormann A.M."/>
            <person name="Op Den Camp H."/>
            <person name="Overmann J."/>
            <person name="Amann R."/>
            <person name="Jetten M.S.M."/>
            <person name="Mascher T."/>
            <person name="Medema M.H."/>
            <person name="Devos D.P."/>
            <person name="Kaster A.-K."/>
            <person name="Ovreas L."/>
            <person name="Rohde M."/>
            <person name="Galperin M.Y."/>
            <person name="Jogler C."/>
        </authorList>
    </citation>
    <scope>NUCLEOTIDE SEQUENCE [LARGE SCALE GENOMIC DNA]</scope>
    <source>
        <strain evidence="2 3">Pla100</strain>
    </source>
</reference>
<keyword evidence="3" id="KW-1185">Reference proteome</keyword>
<evidence type="ECO:0000313" key="2">
    <source>
        <dbReference type="EMBL" id="TWU03248.1"/>
    </source>
</evidence>
<feature type="region of interest" description="Disordered" evidence="1">
    <location>
        <begin position="715"/>
        <end position="738"/>
    </location>
</feature>
<dbReference type="GO" id="GO:0030246">
    <property type="term" value="F:carbohydrate binding"/>
    <property type="evidence" value="ECO:0007669"/>
    <property type="project" value="InterPro"/>
</dbReference>
<dbReference type="CDD" id="cd14256">
    <property type="entry name" value="Dockerin_I"/>
    <property type="match status" value="1"/>
</dbReference>
<protein>
    <submittedName>
        <fullName evidence="2">Dockerin type I repeat protein</fullName>
    </submittedName>
</protein>
<dbReference type="GO" id="GO:0000272">
    <property type="term" value="P:polysaccharide catabolic process"/>
    <property type="evidence" value="ECO:0007669"/>
    <property type="project" value="InterPro"/>
</dbReference>
<dbReference type="Pfam" id="PF00404">
    <property type="entry name" value="Dockerin_1"/>
    <property type="match status" value="1"/>
</dbReference>
<dbReference type="SUPFAM" id="SSF49452">
    <property type="entry name" value="Starch-binding domain-like"/>
    <property type="match status" value="1"/>
</dbReference>
<proteinExistence type="predicted"/>
<evidence type="ECO:0000256" key="1">
    <source>
        <dbReference type="SAM" id="MobiDB-lite"/>
    </source>
</evidence>
<organism evidence="2 3">
    <name type="scientific">Neorhodopirellula pilleata</name>
    <dbReference type="NCBI Taxonomy" id="2714738"/>
    <lineage>
        <taxon>Bacteria</taxon>
        <taxon>Pseudomonadati</taxon>
        <taxon>Planctomycetota</taxon>
        <taxon>Planctomycetia</taxon>
        <taxon>Pirellulales</taxon>
        <taxon>Pirellulaceae</taxon>
        <taxon>Neorhodopirellula</taxon>
    </lineage>
</organism>
<dbReference type="EMBL" id="SJPM01000001">
    <property type="protein sequence ID" value="TWU03248.1"/>
    <property type="molecule type" value="Genomic_DNA"/>
</dbReference>
<dbReference type="InterPro" id="IPR013784">
    <property type="entry name" value="Carb-bd-like_fold"/>
</dbReference>